<dbReference type="PANTHER" id="PTHR45649:SF2">
    <property type="entry name" value="ACID PERMEASE, PUTATIVE-RELATED"/>
    <property type="match status" value="1"/>
</dbReference>
<organism evidence="12 13">
    <name type="scientific">Penicillium patulum</name>
    <name type="common">Penicillium griseofulvum</name>
    <dbReference type="NCBI Taxonomy" id="5078"/>
    <lineage>
        <taxon>Eukaryota</taxon>
        <taxon>Fungi</taxon>
        <taxon>Dikarya</taxon>
        <taxon>Ascomycota</taxon>
        <taxon>Pezizomycotina</taxon>
        <taxon>Eurotiomycetes</taxon>
        <taxon>Eurotiomycetidae</taxon>
        <taxon>Eurotiales</taxon>
        <taxon>Aspergillaceae</taxon>
        <taxon>Penicillium</taxon>
    </lineage>
</organism>
<dbReference type="InterPro" id="IPR003661">
    <property type="entry name" value="HisK_dim/P_dom"/>
</dbReference>
<feature type="compositionally biased region" description="Low complexity" evidence="8">
    <location>
        <begin position="780"/>
        <end position="801"/>
    </location>
</feature>
<dbReference type="Pfam" id="PF13520">
    <property type="entry name" value="AA_permease_2"/>
    <property type="match status" value="1"/>
</dbReference>
<keyword evidence="6 9" id="KW-0472">Membrane</keyword>
<dbReference type="FunFam" id="1.10.287.130:FF:000023">
    <property type="entry name" value="Sensor histidine kinase/response regulator, putative"/>
    <property type="match status" value="1"/>
</dbReference>
<keyword evidence="3 7" id="KW-0597">Phosphoprotein</keyword>
<sequence length="1787" mass="196008">MGHEHGLMSNVQHSTLEKTPSMEDGLSPKTGTAQDKQDMWRAGRDQELNRNFRFLSVLGFTAVLMCTWEAVLFGSSYGLTNGGKGGMIYTYLGGLVGFSFVILSMAEMASMAPLSGGQYHWVSEFAPPSSQALLSYITGWICVLGWHTGIAGCCYTVANMMVGVISINYPDTYTYEPWHVTLLVIAVALVALIFNTFLAQKLPLIEGIILIVHCFGFFGILIPLWVLSPKVPASEVFGSIEDRGGWGNNGLACMAGLVGPIYALIGPDSAVHMAEEIRDASRVLPMSMVWTLILNGSTGFVMIITFAFCVGDIDAVLKSETGFAFIQVFLNATGSVSATTGMTVVNPTFTVPVNALCVSLVIVSLLSLINIGSSVAFNAIMSLGTAALLSSYIISITCVRIRRWRNQPLPPARWSMGKFTPICDTISIMVLMVIWVFSFFPLTKEVDVTTMNWGVAIFGGVVVVSLAPQVEPPKFKLAQERELYKYLKLNQAFQSGPSVLDTPENVQNQHTAYVPRSSQDTALTAFAQLGVLRLKAQRALISLFGRNQQYILAEATQTLSLQDHTVENDRDALWLGCCVVPKEEGICQKVASLPQIKLEDDSHVIDGIYMVPDLREDARFNKLPMVTGYPKARFYVGAPIISSKGITIGSYCIIDDEPRSRLDPPLIKFLQNMASTVMAHLDMARCKAEHHRAERMIVGFGSFVEGKSTLRKEWVQETGLRLNDQEHDEGHLNILQQNAQIKSGLLTTVHTRPSSPLLQSQASSRNSPDQSISELPGVPPASLSPGPFSSSSKSDQGSDASIDQMSSPNKSETQTSFSVRSTASTENLQDDMLSIGVRQVFSRAANIIRESIEVEGVAFFDASIGSYGGLVSDTKRKGPGSDSSTLESSMGSSDDGTGSDSQKSSTASAGKDTIPENTTLCEILGFSTSTTSSINDESKGRLALREVLLKALLRRYPHGKIFNYSEEGSMSSDESSDAPSKSSLDRGGSNPNADLIGRRVRGGRKKTRSATLKEDGDILIRLFPGARSIALLPMWDSHRARWFSGALVWTNTPRRVFTSETELTYLSAFGNSIMAEVHRLDVEMSEKAKTNLVSSISHELRSPLHGILGTSEILRDTAMNALQHGLVHTIESCGRTLLDTINHLLDFSKINNFRKESKKAIHKRKSPPRRHKITDPSPHSLKPSRRARHSGMISLKADIRLDAVLEEVMESVFAGYSFYHSPQRSTAIDNPDHMAPELLGLSQQENQVSVILDIDAAEWRFSTQIGAWRRIMMNIFGNALKYTKTGFILVKLAASPVTPAKDTVPGGSSDFNVTLTVKDTGIGMSMEYLQNSLFTPFTQEDSLAPGNGLGLSIVHHAVLSMGGHIEVTSLRGRGTQVSIEVPLTHVPAKTANVSGFEPEPILKMKQITRGATLGLLELGSPDISDRDTILRASLEKLCKNWFEMDVHILNPSDASFPECDFYVAVQTDTDSVHTWQSWLSKTQNYSHRNNGSRKPPIVVICRSPEAAHHMFVAANQSNHEAIVEFISQPCGPRKLAKAFDICTKRQQGQEPIAEGDSNINQDQPQGGVTFKLTESPPDSREDIETQCAEHELNFQKHKTGKKTIDDEHHKLDATENPQHTHLSQNKSDATTLPIRQGLPKTEEPTLNVLLVEDNDINLRILVAHMKKEGYKYTTARNGLEALNIFKAHPTKFGVILMDISMPVMNGFESTRLIRKAEREYQNGLDISAKTSFRPVTIVALTGLASASDRHEAYGSGMDLFLAKPIQRKQLFAVLNERKAGEVKKPSQ</sequence>
<evidence type="ECO:0000313" key="12">
    <source>
        <dbReference type="EMBL" id="KXG50318.1"/>
    </source>
</evidence>
<dbReference type="RefSeq" id="XP_040648854.1">
    <property type="nucleotide sequence ID" value="XM_040793999.1"/>
</dbReference>
<dbReference type="InterPro" id="IPR005467">
    <property type="entry name" value="His_kinase_dom"/>
</dbReference>
<dbReference type="OrthoDB" id="303614at2759"/>
<dbReference type="CDD" id="cd00082">
    <property type="entry name" value="HisKA"/>
    <property type="match status" value="1"/>
</dbReference>
<dbReference type="Gene3D" id="3.40.50.2300">
    <property type="match status" value="1"/>
</dbReference>
<feature type="region of interest" description="Disordered" evidence="8">
    <location>
        <begin position="1157"/>
        <end position="1188"/>
    </location>
</feature>
<keyword evidence="4 9" id="KW-0812">Transmembrane</keyword>
<dbReference type="STRING" id="5078.A0A135LMX7"/>
<feature type="transmembrane region" description="Helical" evidence="9">
    <location>
        <begin position="204"/>
        <end position="226"/>
    </location>
</feature>
<evidence type="ECO:0000256" key="1">
    <source>
        <dbReference type="ARBA" id="ARBA00004141"/>
    </source>
</evidence>
<evidence type="ECO:0000256" key="3">
    <source>
        <dbReference type="ARBA" id="ARBA00022553"/>
    </source>
</evidence>
<feature type="compositionally biased region" description="Basic residues" evidence="8">
    <location>
        <begin position="1160"/>
        <end position="1172"/>
    </location>
</feature>
<evidence type="ECO:0000256" key="9">
    <source>
        <dbReference type="SAM" id="Phobius"/>
    </source>
</evidence>
<evidence type="ECO:0000256" key="2">
    <source>
        <dbReference type="ARBA" id="ARBA00022448"/>
    </source>
</evidence>
<gene>
    <name evidence="12" type="ORF">PGRI_062850</name>
</gene>
<dbReference type="GeneID" id="63709299"/>
<dbReference type="FunFam" id="3.30.450.40:FF:000083">
    <property type="entry name" value="Sensor histidine kinase/response regulator, putative (AFU_orthologue AFUA_4G00660)"/>
    <property type="match status" value="1"/>
</dbReference>
<feature type="compositionally biased region" description="Polar residues" evidence="8">
    <location>
        <begin position="803"/>
        <end position="822"/>
    </location>
</feature>
<feature type="transmembrane region" description="Helical" evidence="9">
    <location>
        <begin position="54"/>
        <end position="76"/>
    </location>
</feature>
<feature type="transmembrane region" description="Helical" evidence="9">
    <location>
        <begin position="351"/>
        <end position="369"/>
    </location>
</feature>
<feature type="compositionally biased region" description="Low complexity" evidence="8">
    <location>
        <begin position="752"/>
        <end position="765"/>
    </location>
</feature>
<dbReference type="SMART" id="SM00448">
    <property type="entry name" value="REC"/>
    <property type="match status" value="1"/>
</dbReference>
<dbReference type="InterPro" id="IPR029016">
    <property type="entry name" value="GAF-like_dom_sf"/>
</dbReference>
<dbReference type="PROSITE" id="PS50109">
    <property type="entry name" value="HIS_KIN"/>
    <property type="match status" value="1"/>
</dbReference>
<dbReference type="Pfam" id="PF02518">
    <property type="entry name" value="HATPase_c"/>
    <property type="match status" value="1"/>
</dbReference>
<dbReference type="Gene3D" id="1.20.1740.10">
    <property type="entry name" value="Amino acid/polyamine transporter I"/>
    <property type="match status" value="1"/>
</dbReference>
<keyword evidence="5 9" id="KW-1133">Transmembrane helix</keyword>
<dbReference type="Gene3D" id="1.10.287.130">
    <property type="match status" value="1"/>
</dbReference>
<comment type="subcellular location">
    <subcellularLocation>
        <location evidence="1">Membrane</location>
        <topology evidence="1">Multi-pass membrane protein</topology>
    </subcellularLocation>
</comment>
<dbReference type="SUPFAM" id="SSF55781">
    <property type="entry name" value="GAF domain-like"/>
    <property type="match status" value="1"/>
</dbReference>
<feature type="domain" description="Response regulatory" evidence="11">
    <location>
        <begin position="1647"/>
        <end position="1778"/>
    </location>
</feature>
<proteinExistence type="predicted"/>
<keyword evidence="2" id="KW-0813">Transport</keyword>
<dbReference type="InterPro" id="IPR036890">
    <property type="entry name" value="HATPase_C_sf"/>
</dbReference>
<evidence type="ECO:0000256" key="8">
    <source>
        <dbReference type="SAM" id="MobiDB-lite"/>
    </source>
</evidence>
<dbReference type="CDD" id="cd17546">
    <property type="entry name" value="REC_hyHK_CKI1_RcsC-like"/>
    <property type="match status" value="1"/>
</dbReference>
<name>A0A135LMX7_PENPA</name>
<dbReference type="InterPro" id="IPR001789">
    <property type="entry name" value="Sig_transdc_resp-reg_receiver"/>
</dbReference>
<feature type="compositionally biased region" description="Low complexity" evidence="8">
    <location>
        <begin position="965"/>
        <end position="982"/>
    </location>
</feature>
<feature type="region of interest" description="Disordered" evidence="8">
    <location>
        <begin position="1547"/>
        <end position="1568"/>
    </location>
</feature>
<dbReference type="Proteomes" id="UP000070168">
    <property type="component" value="Unassembled WGS sequence"/>
</dbReference>
<dbReference type="OMA" id="SHRARWF"/>
<dbReference type="PRINTS" id="PR00344">
    <property type="entry name" value="BCTRLSENSOR"/>
</dbReference>
<feature type="compositionally biased region" description="Low complexity" evidence="8">
    <location>
        <begin position="888"/>
        <end position="905"/>
    </location>
</feature>
<dbReference type="PANTHER" id="PTHR45649">
    <property type="entry name" value="AMINO-ACID PERMEASE BAT1"/>
    <property type="match status" value="1"/>
</dbReference>
<evidence type="ECO:0000313" key="13">
    <source>
        <dbReference type="Proteomes" id="UP000070168"/>
    </source>
</evidence>
<feature type="transmembrane region" description="Helical" evidence="9">
    <location>
        <begin position="322"/>
        <end position="344"/>
    </location>
</feature>
<dbReference type="GO" id="GO:0000155">
    <property type="term" value="F:phosphorelay sensor kinase activity"/>
    <property type="evidence" value="ECO:0007669"/>
    <property type="project" value="InterPro"/>
</dbReference>
<protein>
    <submittedName>
        <fullName evidence="12">CheY-like superfamily</fullName>
    </submittedName>
</protein>
<evidence type="ECO:0000259" key="10">
    <source>
        <dbReference type="PROSITE" id="PS50109"/>
    </source>
</evidence>
<dbReference type="InterPro" id="IPR011006">
    <property type="entry name" value="CheY-like_superfamily"/>
</dbReference>
<dbReference type="SMART" id="SM00387">
    <property type="entry name" value="HATPase_c"/>
    <property type="match status" value="1"/>
</dbReference>
<feature type="transmembrane region" description="Helical" evidence="9">
    <location>
        <begin position="375"/>
        <end position="401"/>
    </location>
</feature>
<dbReference type="SUPFAM" id="SSF47384">
    <property type="entry name" value="Homodimeric domain of signal transducing histidine kinase"/>
    <property type="match status" value="1"/>
</dbReference>
<dbReference type="PROSITE" id="PS50110">
    <property type="entry name" value="RESPONSE_REGULATORY"/>
    <property type="match status" value="1"/>
</dbReference>
<dbReference type="InterPro" id="IPR002293">
    <property type="entry name" value="AA/rel_permease1"/>
</dbReference>
<feature type="modified residue" description="4-aspartylphosphate" evidence="7">
    <location>
        <position position="1698"/>
    </location>
</feature>
<dbReference type="GO" id="GO:0016020">
    <property type="term" value="C:membrane"/>
    <property type="evidence" value="ECO:0007669"/>
    <property type="project" value="UniProtKB-SubCell"/>
</dbReference>
<feature type="transmembrane region" description="Helical" evidence="9">
    <location>
        <begin position="422"/>
        <end position="442"/>
    </location>
</feature>
<dbReference type="Pfam" id="PF00512">
    <property type="entry name" value="HisKA"/>
    <property type="match status" value="1"/>
</dbReference>
<dbReference type="InterPro" id="IPR004358">
    <property type="entry name" value="Sig_transdc_His_kin-like_C"/>
</dbReference>
<comment type="caution">
    <text evidence="12">The sequence shown here is derived from an EMBL/GenBank/DDBJ whole genome shotgun (WGS) entry which is preliminary data.</text>
</comment>
<dbReference type="SMART" id="SM00388">
    <property type="entry name" value="HisKA"/>
    <property type="match status" value="1"/>
</dbReference>
<feature type="transmembrane region" description="Helical" evidence="9">
    <location>
        <begin position="286"/>
        <end position="310"/>
    </location>
</feature>
<dbReference type="InterPro" id="IPR003594">
    <property type="entry name" value="HATPase_dom"/>
</dbReference>
<evidence type="ECO:0000256" key="5">
    <source>
        <dbReference type="ARBA" id="ARBA00022989"/>
    </source>
</evidence>
<evidence type="ECO:0000256" key="6">
    <source>
        <dbReference type="ARBA" id="ARBA00023136"/>
    </source>
</evidence>
<feature type="domain" description="Histidine kinase" evidence="10">
    <location>
        <begin position="1095"/>
        <end position="1385"/>
    </location>
</feature>
<feature type="transmembrane region" description="Helical" evidence="9">
    <location>
        <begin position="88"/>
        <end position="112"/>
    </location>
</feature>
<dbReference type="SUPFAM" id="SSF52172">
    <property type="entry name" value="CheY-like"/>
    <property type="match status" value="1"/>
</dbReference>
<feature type="transmembrane region" description="Helical" evidence="9">
    <location>
        <begin position="133"/>
        <end position="158"/>
    </location>
</feature>
<feature type="transmembrane region" description="Helical" evidence="9">
    <location>
        <begin position="178"/>
        <end position="197"/>
    </location>
</feature>
<dbReference type="Pfam" id="PF00072">
    <property type="entry name" value="Response_reg"/>
    <property type="match status" value="1"/>
</dbReference>
<dbReference type="GO" id="GO:0022857">
    <property type="term" value="F:transmembrane transporter activity"/>
    <property type="evidence" value="ECO:0007669"/>
    <property type="project" value="InterPro"/>
</dbReference>
<dbReference type="Gene3D" id="3.30.565.10">
    <property type="entry name" value="Histidine kinase-like ATPase, C-terminal domain"/>
    <property type="match status" value="1"/>
</dbReference>
<evidence type="ECO:0000256" key="4">
    <source>
        <dbReference type="ARBA" id="ARBA00022692"/>
    </source>
</evidence>
<accession>A0A135LMX7</accession>
<evidence type="ECO:0000256" key="7">
    <source>
        <dbReference type="PROSITE-ProRule" id="PRU00169"/>
    </source>
</evidence>
<keyword evidence="13" id="KW-1185">Reference proteome</keyword>
<evidence type="ECO:0000259" key="11">
    <source>
        <dbReference type="PROSITE" id="PS50110"/>
    </source>
</evidence>
<dbReference type="SUPFAM" id="SSF55874">
    <property type="entry name" value="ATPase domain of HSP90 chaperone/DNA topoisomerase II/histidine kinase"/>
    <property type="match status" value="1"/>
</dbReference>
<feature type="region of interest" description="Disordered" evidence="8">
    <location>
        <begin position="752"/>
        <end position="822"/>
    </location>
</feature>
<feature type="transmembrane region" description="Helical" evidence="9">
    <location>
        <begin position="246"/>
        <end position="265"/>
    </location>
</feature>
<feature type="compositionally biased region" description="Polar residues" evidence="8">
    <location>
        <begin position="9"/>
        <end position="18"/>
    </location>
</feature>
<reference evidence="12 13" key="1">
    <citation type="journal article" date="2016" name="BMC Genomics">
        <title>Genome sequencing and secondary metabolism of the postharvest pathogen Penicillium griseofulvum.</title>
        <authorList>
            <person name="Banani H."/>
            <person name="Marcet-Houben M."/>
            <person name="Ballester A.R."/>
            <person name="Abbruscato P."/>
            <person name="Gonzalez-Candelas L."/>
            <person name="Gabaldon T."/>
            <person name="Spadaro D."/>
        </authorList>
    </citation>
    <scope>NUCLEOTIDE SEQUENCE [LARGE SCALE GENOMIC DNA]</scope>
    <source>
        <strain evidence="12 13">PG3</strain>
    </source>
</reference>
<feature type="region of interest" description="Disordered" evidence="8">
    <location>
        <begin position="1"/>
        <end position="37"/>
    </location>
</feature>
<feature type="compositionally biased region" description="Polar residues" evidence="8">
    <location>
        <begin position="1557"/>
        <end position="1566"/>
    </location>
</feature>
<feature type="region of interest" description="Disordered" evidence="8">
    <location>
        <begin position="964"/>
        <end position="1009"/>
    </location>
</feature>
<dbReference type="EMBL" id="LHQR01000048">
    <property type="protein sequence ID" value="KXG50318.1"/>
    <property type="molecule type" value="Genomic_DNA"/>
</dbReference>
<feature type="compositionally biased region" description="Basic residues" evidence="8">
    <location>
        <begin position="998"/>
        <end position="1008"/>
    </location>
</feature>
<dbReference type="InterPro" id="IPR036097">
    <property type="entry name" value="HisK_dim/P_sf"/>
</dbReference>
<feature type="region of interest" description="Disordered" evidence="8">
    <location>
        <begin position="870"/>
        <end position="914"/>
    </location>
</feature>
<dbReference type="Gene3D" id="3.30.450.40">
    <property type="match status" value="1"/>
</dbReference>